<gene>
    <name evidence="1" type="ORF">EC912_10696</name>
</gene>
<dbReference type="EMBL" id="SMCS01000006">
    <property type="protein sequence ID" value="TCV92758.1"/>
    <property type="molecule type" value="Genomic_DNA"/>
</dbReference>
<reference evidence="1 2" key="1">
    <citation type="submission" date="2019-03" db="EMBL/GenBank/DDBJ databases">
        <title>Above-ground endophytic microbial communities from plants in different locations in the United States.</title>
        <authorList>
            <person name="Frank C."/>
        </authorList>
    </citation>
    <scope>NUCLEOTIDE SEQUENCE [LARGE SCALE GENOMIC DNA]</scope>
    <source>
        <strain evidence="1 2">LP_13_YM</strain>
    </source>
</reference>
<accession>A0A4R3YMM6</accession>
<evidence type="ECO:0000313" key="2">
    <source>
        <dbReference type="Proteomes" id="UP000295645"/>
    </source>
</evidence>
<dbReference type="Proteomes" id="UP000295645">
    <property type="component" value="Unassembled WGS sequence"/>
</dbReference>
<comment type="caution">
    <text evidence="1">The sequence shown here is derived from an EMBL/GenBank/DDBJ whole genome shotgun (WGS) entry which is preliminary data.</text>
</comment>
<dbReference type="AlphaFoldDB" id="A0A4R3YMM6"/>
<keyword evidence="2" id="KW-1185">Reference proteome</keyword>
<proteinExistence type="predicted"/>
<protein>
    <submittedName>
        <fullName evidence="1">Uncharacterized protein</fullName>
    </submittedName>
</protein>
<evidence type="ECO:0000313" key="1">
    <source>
        <dbReference type="EMBL" id="TCV92758.1"/>
    </source>
</evidence>
<sequence>MDVCSDRAMFPDPAPDHRDTVVRLFPARCPESAMRDISMAWATDRDEYELGGYAGI</sequence>
<name>A0A4R3YMM6_9GAMM</name>
<organism evidence="1 2">
    <name type="scientific">Luteibacter rhizovicinus</name>
    <dbReference type="NCBI Taxonomy" id="242606"/>
    <lineage>
        <taxon>Bacteria</taxon>
        <taxon>Pseudomonadati</taxon>
        <taxon>Pseudomonadota</taxon>
        <taxon>Gammaproteobacteria</taxon>
        <taxon>Lysobacterales</taxon>
        <taxon>Rhodanobacteraceae</taxon>
        <taxon>Luteibacter</taxon>
    </lineage>
</organism>